<dbReference type="CDD" id="cd06257">
    <property type="entry name" value="DnaJ"/>
    <property type="match status" value="1"/>
</dbReference>
<sequence length="483" mass="52788">MPWTTLGLDPAGATERDVKRAYAKLLKTCRPDQDPEGFRKLHDAYQAALYEVEWRGDDGDDRGDAGEGHPGTASSEIFRLPTFDAPVAREEGDVADEPASEDTSWGASGTFGSSPGLQAIIDCFDRLESAFANGGNGIPGLVEQVETLLYEHPSEVIRWGGLMQEVFARHGDHPELVLKADTILFELEHGGASATLAVVERLDRRGDSEGIANLANLLLQNKGRIATSAAGIATARLAGATAFWAKGRTERLADFAYQHLARGERDFQMQLIDRHVAMATMLVLVPANLKSFWRQRLIRPAGRDDWEDEESKAAIGWLKTPMAGRGPCFDTLVGLLPADIAAPVKAAAAKRMAPDWEEAAPGKKATKWERSSSSGYGINPPGWSWILIGIFAVRILLFCASQTSSPPSPSPRLNFPSSPGQYDPETQRRIKEGAERVRELREKRERSKDAVPSPPSLVPSPKLTPDQEQPENPLLKQFQSGNH</sequence>
<feature type="compositionally biased region" description="Basic and acidic residues" evidence="1">
    <location>
        <begin position="55"/>
        <end position="67"/>
    </location>
</feature>
<name>A0ABU9AR98_9BACT</name>
<dbReference type="EMBL" id="JBBUKT010000002">
    <property type="protein sequence ID" value="MEK7950230.1"/>
    <property type="molecule type" value="Genomic_DNA"/>
</dbReference>
<reference evidence="3 4" key="1">
    <citation type="submission" date="2024-04" db="EMBL/GenBank/DDBJ databases">
        <title>Luteolibacter sp. isolated from soil.</title>
        <authorList>
            <person name="An J."/>
        </authorList>
    </citation>
    <scope>NUCLEOTIDE SEQUENCE [LARGE SCALE GENOMIC DNA]</scope>
    <source>
        <strain evidence="3 4">Y139</strain>
    </source>
</reference>
<accession>A0ABU9AR98</accession>
<dbReference type="RefSeq" id="WP_341403676.1">
    <property type="nucleotide sequence ID" value="NZ_JBBUKT010000002.1"/>
</dbReference>
<comment type="caution">
    <text evidence="3">The sequence shown here is derived from an EMBL/GenBank/DDBJ whole genome shotgun (WGS) entry which is preliminary data.</text>
</comment>
<evidence type="ECO:0000259" key="2">
    <source>
        <dbReference type="PROSITE" id="PS50076"/>
    </source>
</evidence>
<evidence type="ECO:0000256" key="1">
    <source>
        <dbReference type="SAM" id="MobiDB-lite"/>
    </source>
</evidence>
<dbReference type="SUPFAM" id="SSF46565">
    <property type="entry name" value="Chaperone J-domain"/>
    <property type="match status" value="1"/>
</dbReference>
<feature type="domain" description="J" evidence="2">
    <location>
        <begin position="1"/>
        <end position="63"/>
    </location>
</feature>
<feature type="region of interest" description="Disordered" evidence="1">
    <location>
        <begin position="405"/>
        <end position="483"/>
    </location>
</feature>
<dbReference type="InterPro" id="IPR036869">
    <property type="entry name" value="J_dom_sf"/>
</dbReference>
<evidence type="ECO:0000313" key="3">
    <source>
        <dbReference type="EMBL" id="MEK7950230.1"/>
    </source>
</evidence>
<dbReference type="PROSITE" id="PS50076">
    <property type="entry name" value="DNAJ_2"/>
    <property type="match status" value="1"/>
</dbReference>
<feature type="region of interest" description="Disordered" evidence="1">
    <location>
        <begin position="353"/>
        <end position="374"/>
    </location>
</feature>
<feature type="region of interest" description="Disordered" evidence="1">
    <location>
        <begin position="55"/>
        <end position="76"/>
    </location>
</feature>
<dbReference type="InterPro" id="IPR001623">
    <property type="entry name" value="DnaJ_domain"/>
</dbReference>
<keyword evidence="4" id="KW-1185">Reference proteome</keyword>
<gene>
    <name evidence="3" type="ORF">WKV53_06975</name>
</gene>
<evidence type="ECO:0000313" key="4">
    <source>
        <dbReference type="Proteomes" id="UP001371305"/>
    </source>
</evidence>
<protein>
    <recommendedName>
        <fullName evidence="2">J domain-containing protein</fullName>
    </recommendedName>
</protein>
<feature type="compositionally biased region" description="Basic and acidic residues" evidence="1">
    <location>
        <begin position="425"/>
        <end position="449"/>
    </location>
</feature>
<proteinExistence type="predicted"/>
<dbReference type="Proteomes" id="UP001371305">
    <property type="component" value="Unassembled WGS sequence"/>
</dbReference>
<organism evidence="3 4">
    <name type="scientific">Luteolibacter soli</name>
    <dbReference type="NCBI Taxonomy" id="3135280"/>
    <lineage>
        <taxon>Bacteria</taxon>
        <taxon>Pseudomonadati</taxon>
        <taxon>Verrucomicrobiota</taxon>
        <taxon>Verrucomicrobiia</taxon>
        <taxon>Verrucomicrobiales</taxon>
        <taxon>Verrucomicrobiaceae</taxon>
        <taxon>Luteolibacter</taxon>
    </lineage>
</organism>